<evidence type="ECO:0000313" key="1">
    <source>
        <dbReference type="EMBL" id="EKO34268.1"/>
    </source>
</evidence>
<organism evidence="1 2">
    <name type="scientific">Leptospira santarosai str. MOR084</name>
    <dbReference type="NCBI Taxonomy" id="1049984"/>
    <lineage>
        <taxon>Bacteria</taxon>
        <taxon>Pseudomonadati</taxon>
        <taxon>Spirochaetota</taxon>
        <taxon>Spirochaetia</taxon>
        <taxon>Leptospirales</taxon>
        <taxon>Leptospiraceae</taxon>
        <taxon>Leptospira</taxon>
    </lineage>
</organism>
<keyword evidence="2" id="KW-1185">Reference proteome</keyword>
<proteinExistence type="predicted"/>
<dbReference type="AlphaFoldDB" id="A0A0E2BG08"/>
<dbReference type="EMBL" id="AHON02000032">
    <property type="protein sequence ID" value="EKO34268.1"/>
    <property type="molecule type" value="Genomic_DNA"/>
</dbReference>
<protein>
    <submittedName>
        <fullName evidence="1">Uncharacterized protein</fullName>
    </submittedName>
</protein>
<sequence>MKQIAICFSRTIERKNFLNLKNSHTFPKVNSFFDKAKVTRYASFGESTRREIEFRKSRRPRYELVISYREKPQFDKSYRSTFYSNTP</sequence>
<accession>A0A0E2BG08</accession>
<dbReference type="Proteomes" id="UP000006329">
    <property type="component" value="Unassembled WGS sequence"/>
</dbReference>
<comment type="caution">
    <text evidence="1">The sequence shown here is derived from an EMBL/GenBank/DDBJ whole genome shotgun (WGS) entry which is preliminary data.</text>
</comment>
<evidence type="ECO:0000313" key="2">
    <source>
        <dbReference type="Proteomes" id="UP000006329"/>
    </source>
</evidence>
<gene>
    <name evidence="1" type="ORF">LEP1GSC179_1753</name>
</gene>
<reference evidence="1" key="1">
    <citation type="submission" date="2012-10" db="EMBL/GenBank/DDBJ databases">
        <authorList>
            <person name="Harkins D.M."/>
            <person name="Durkin A.S."/>
            <person name="Brinkac L.M."/>
            <person name="Haft D.H."/>
            <person name="Selengut J.D."/>
            <person name="Sanka R."/>
            <person name="DePew J."/>
            <person name="Purushe J."/>
            <person name="Matthias M.A."/>
            <person name="Vinetz J.M."/>
            <person name="Sutton G.G."/>
            <person name="Nierman W.C."/>
            <person name="Fouts D.E."/>
        </authorList>
    </citation>
    <scope>NUCLEOTIDE SEQUENCE [LARGE SCALE GENOMIC DNA]</scope>
    <source>
        <strain evidence="1">MOR084</strain>
    </source>
</reference>
<name>A0A0E2BG08_9LEPT</name>
<dbReference type="RefSeq" id="WP_004474921.1">
    <property type="nucleotide sequence ID" value="NZ_AHON02000032.1"/>
</dbReference>